<dbReference type="EMBL" id="CM001376">
    <property type="protein sequence ID" value="EHM13142.1"/>
    <property type="molecule type" value="Genomic_DNA"/>
</dbReference>
<reference evidence="1 2" key="1">
    <citation type="submission" date="2011-11" db="EMBL/GenBank/DDBJ databases">
        <title>The Noncontiguous Finished genome of Jonquetella anthropi DSM 22815.</title>
        <authorList>
            <consortium name="US DOE Joint Genome Institute (JGI-PGF)"/>
            <person name="Lucas S."/>
            <person name="Copeland A."/>
            <person name="Lapidus A."/>
            <person name="Glavina del Rio T."/>
            <person name="Dalin E."/>
            <person name="Tice H."/>
            <person name="Bruce D."/>
            <person name="Goodwin L."/>
            <person name="Pitluck S."/>
            <person name="Peters L."/>
            <person name="Mikhailova N."/>
            <person name="Held B."/>
            <person name="Kyrpides N."/>
            <person name="Mavromatis K."/>
            <person name="Ivanova N."/>
            <person name="Markowitz V."/>
            <person name="Cheng J.-F."/>
            <person name="Hugenholtz P."/>
            <person name="Woyke T."/>
            <person name="Wu D."/>
            <person name="Gronow S."/>
            <person name="Wellnitz S."/>
            <person name="Brambilla E."/>
            <person name="Klenk H.-P."/>
            <person name="Eisen J.A."/>
        </authorList>
    </citation>
    <scope>NUCLEOTIDE SEQUENCE [LARGE SCALE GENOMIC DNA]</scope>
    <source>
        <strain evidence="1 2">DSM 22815</strain>
    </source>
</reference>
<name>H0UKD3_9BACT</name>
<dbReference type="Proteomes" id="UP000003806">
    <property type="component" value="Chromosome"/>
</dbReference>
<gene>
    <name evidence="1" type="ORF">JonanDRAFT_0762</name>
</gene>
<accession>H0UKD3</accession>
<dbReference type="HOGENOM" id="CLU_1265534_0_0_0"/>
<dbReference type="STRING" id="885272.JonanDRAFT_0762"/>
<sequence>MTEGVKRVRFFVDGVEWSSEGTPLSRAELLQALRDELAWDGRVILEMISDGEALSEEDLLTVPDDIDVDVTTASEYGVGIAVLSELKKDLNVQTEKQSVGVSSENEMAECLEFARQALEMVVQTYPECDVDTDEYEKVLSLAADLKSRLSSDVSSEEFRGDWETFSSATQQFADDLINDLKASEEFSDDEDECGCEHEGGCCCCESCCGGHAGGEDAR</sequence>
<protein>
    <submittedName>
        <fullName evidence="1">Uncharacterized protein</fullName>
    </submittedName>
</protein>
<proteinExistence type="predicted"/>
<evidence type="ECO:0000313" key="1">
    <source>
        <dbReference type="EMBL" id="EHM13142.1"/>
    </source>
</evidence>
<organism evidence="1 2">
    <name type="scientific">Jonquetella anthropi DSM 22815</name>
    <dbReference type="NCBI Taxonomy" id="885272"/>
    <lineage>
        <taxon>Bacteria</taxon>
        <taxon>Thermotogati</taxon>
        <taxon>Synergistota</taxon>
        <taxon>Synergistia</taxon>
        <taxon>Synergistales</taxon>
        <taxon>Dethiosulfovibrionaceae</taxon>
        <taxon>Jonquetella</taxon>
    </lineage>
</organism>
<keyword evidence="2" id="KW-1185">Reference proteome</keyword>
<evidence type="ECO:0000313" key="2">
    <source>
        <dbReference type="Proteomes" id="UP000003806"/>
    </source>
</evidence>
<dbReference type="eggNOG" id="ENOG5033G4A">
    <property type="taxonomic scope" value="Bacteria"/>
</dbReference>
<dbReference type="AlphaFoldDB" id="H0UKD3"/>